<dbReference type="InterPro" id="IPR056924">
    <property type="entry name" value="SH3_Tf2-1"/>
</dbReference>
<evidence type="ECO:0000313" key="2">
    <source>
        <dbReference type="EMBL" id="KAA3466372.1"/>
    </source>
</evidence>
<comment type="caution">
    <text evidence="2">The sequence shown here is derived from an EMBL/GenBank/DDBJ whole genome shotgun (WGS) entry which is preliminary data.</text>
</comment>
<evidence type="ECO:0000313" key="3">
    <source>
        <dbReference type="Proteomes" id="UP000325315"/>
    </source>
</evidence>
<reference evidence="2" key="1">
    <citation type="submission" date="2019-08" db="EMBL/GenBank/DDBJ databases">
        <authorList>
            <person name="Liu F."/>
        </authorList>
    </citation>
    <scope>NUCLEOTIDE SEQUENCE [LARGE SCALE GENOMIC DNA]</scope>
    <source>
        <strain evidence="2">PA1801</strain>
        <tissue evidence="2">Leaf</tissue>
    </source>
</reference>
<feature type="domain" description="Tf2-1-like SH3-like" evidence="1">
    <location>
        <begin position="35"/>
        <end position="69"/>
    </location>
</feature>
<keyword evidence="3" id="KW-1185">Reference proteome</keyword>
<dbReference type="PANTHER" id="PTHR46148">
    <property type="entry name" value="CHROMO DOMAIN-CONTAINING PROTEIN"/>
    <property type="match status" value="1"/>
</dbReference>
<proteinExistence type="predicted"/>
<name>A0A5B6VB60_9ROSI</name>
<evidence type="ECO:0000259" key="1">
    <source>
        <dbReference type="Pfam" id="PF24626"/>
    </source>
</evidence>
<organism evidence="2 3">
    <name type="scientific">Gossypium australe</name>
    <dbReference type="NCBI Taxonomy" id="47621"/>
    <lineage>
        <taxon>Eukaryota</taxon>
        <taxon>Viridiplantae</taxon>
        <taxon>Streptophyta</taxon>
        <taxon>Embryophyta</taxon>
        <taxon>Tracheophyta</taxon>
        <taxon>Spermatophyta</taxon>
        <taxon>Magnoliopsida</taxon>
        <taxon>eudicotyledons</taxon>
        <taxon>Gunneridae</taxon>
        <taxon>Pentapetalae</taxon>
        <taxon>rosids</taxon>
        <taxon>malvids</taxon>
        <taxon>Malvales</taxon>
        <taxon>Malvaceae</taxon>
        <taxon>Malvoideae</taxon>
        <taxon>Gossypium</taxon>
    </lineage>
</organism>
<protein>
    <submittedName>
        <fullName evidence="2">Serine/threonine-protein phosphatase 6 regulatory ankyrin repeat subunit C-like</fullName>
    </submittedName>
</protein>
<dbReference type="PANTHER" id="PTHR46148:SF44">
    <property type="entry name" value="GAG-POL POLYPROTEIN"/>
    <property type="match status" value="1"/>
</dbReference>
<accession>A0A5B6VB60</accession>
<sequence length="122" mass="14192">MQEGYRILSWRSSFFKGVSVEKGVEVWTKIKIESKILKRVGPLAYQLELQPKLDRIHNVFHVPMLKKYHSNPSHVVNVEKIEIRPNFSFEEESISFCGGFMVLRKPCGSQKILSNNKILILF</sequence>
<dbReference type="EMBL" id="SMMG02000007">
    <property type="protein sequence ID" value="KAA3466372.1"/>
    <property type="molecule type" value="Genomic_DNA"/>
</dbReference>
<gene>
    <name evidence="2" type="ORF">EPI10_001468</name>
</gene>
<dbReference type="Pfam" id="PF24626">
    <property type="entry name" value="SH3_Tf2-1"/>
    <property type="match status" value="1"/>
</dbReference>
<dbReference type="AlphaFoldDB" id="A0A5B6VB60"/>
<dbReference type="OrthoDB" id="1600023at2759"/>
<dbReference type="Proteomes" id="UP000325315">
    <property type="component" value="Unassembled WGS sequence"/>
</dbReference>